<dbReference type="InterPro" id="IPR018392">
    <property type="entry name" value="LysM"/>
</dbReference>
<dbReference type="OrthoDB" id="9769314at2"/>
<evidence type="ECO:0000259" key="6">
    <source>
        <dbReference type="PROSITE" id="PS51910"/>
    </source>
</evidence>
<dbReference type="InterPro" id="IPR041704">
    <property type="entry name" value="CFLE_GH18"/>
</dbReference>
<dbReference type="PROSITE" id="PS01095">
    <property type="entry name" value="GH18_1"/>
    <property type="match status" value="1"/>
</dbReference>
<sequence length="547" mass="60479">MSSMIWHQVREGESVYDIARQHIVPIKALMEANEGIGQLFVGQWLQIPQSVQGYVVQEGDTLEELSRQWNISKATLVNQNTLRTEELLVGQILLRQVTYTVQAGDTLFSLADKFQTTVASFEALNNVNVGELQVGQVLQIPGYTAAMTIGQAQIYDRPSTKGRVLLRPVTGARFTVTGSGDGWLKVRLFDGREGWLTEGQSRLEVSTRDDKPLALLGYFTEDEGPGLPGSEASFLAHANDLQDVSLFYYQIRFENPTTLGKFGEFTDEALRTLVAQAHARNVRVLAVVHNLLYMEGPATISKDVVKELVSSSANRQALIANILNLIRQFNFDGIDLDVEEVYEEDREGLSQFIIELGNALHQEGYFFSVAVPSKTSAEDPSAFAKPFDYAVIGGAADQVIIMLYNEHGWPGSGPGPVVSIGRMEQALTYAASLIPANKILGAVSVFGFDFNLETGKARYLTYAGAIETANQFGATIQFDEESQTPFYTYTAENGQDHEVWFENERSIIAKARLAQTLGVNGLALWRLGMEDPAIWPGLEEQFTLRKP</sequence>
<dbReference type="PANTHER" id="PTHR46066">
    <property type="entry name" value="CHITINASE DOMAIN-CONTAINING PROTEIN 1 FAMILY MEMBER"/>
    <property type="match status" value="1"/>
</dbReference>
<gene>
    <name evidence="7" type="ORF">EV213_1109</name>
</gene>
<dbReference type="InterPro" id="IPR001579">
    <property type="entry name" value="Glyco_hydro_18_chit_AS"/>
</dbReference>
<proteinExistence type="inferred from homology"/>
<dbReference type="Proteomes" id="UP000295632">
    <property type="component" value="Unassembled WGS sequence"/>
</dbReference>
<dbReference type="PROSITE" id="PS51782">
    <property type="entry name" value="LYSM"/>
    <property type="match status" value="2"/>
</dbReference>
<dbReference type="InterPro" id="IPR011583">
    <property type="entry name" value="Chitinase_II/V-like_cat"/>
</dbReference>
<dbReference type="InterPro" id="IPR017853">
    <property type="entry name" value="GH"/>
</dbReference>
<dbReference type="InterPro" id="IPR029070">
    <property type="entry name" value="Chitinase_insertion_sf"/>
</dbReference>
<keyword evidence="1 3" id="KW-0378">Hydrolase</keyword>
<accession>A0A4R6TXK0</accession>
<name>A0A4R6TXK0_9BACI</name>
<comment type="caution">
    <text evidence="7">The sequence shown here is derived from an EMBL/GenBank/DDBJ whole genome shotgun (WGS) entry which is preliminary data.</text>
</comment>
<dbReference type="CDD" id="cd02874">
    <property type="entry name" value="GH18_CFLE_spore_hydrolase"/>
    <property type="match status" value="1"/>
</dbReference>
<dbReference type="SMART" id="SM00636">
    <property type="entry name" value="Glyco_18"/>
    <property type="match status" value="1"/>
</dbReference>
<reference evidence="7 8" key="1">
    <citation type="submission" date="2019-03" db="EMBL/GenBank/DDBJ databases">
        <title>Genomic Encyclopedia of Type Strains, Phase IV (KMG-IV): sequencing the most valuable type-strain genomes for metagenomic binning, comparative biology and taxonomic classification.</title>
        <authorList>
            <person name="Goeker M."/>
        </authorList>
    </citation>
    <scope>NUCLEOTIDE SEQUENCE [LARGE SCALE GENOMIC DNA]</scope>
    <source>
        <strain evidence="7 8">DSM 28697</strain>
    </source>
</reference>
<protein>
    <submittedName>
        <fullName evidence="7">Spore germination protein YaaH</fullName>
    </submittedName>
</protein>
<dbReference type="CDD" id="cd00118">
    <property type="entry name" value="LysM"/>
    <property type="match status" value="3"/>
</dbReference>
<dbReference type="Pfam" id="PF00704">
    <property type="entry name" value="Glyco_hydro_18"/>
    <property type="match status" value="1"/>
</dbReference>
<comment type="similarity">
    <text evidence="4">Belongs to the glycosyl hydrolase 18 family.</text>
</comment>
<dbReference type="GO" id="GO:0005975">
    <property type="term" value="P:carbohydrate metabolic process"/>
    <property type="evidence" value="ECO:0007669"/>
    <property type="project" value="InterPro"/>
</dbReference>
<feature type="domain" description="LysM" evidence="5">
    <location>
        <begin position="52"/>
        <end position="95"/>
    </location>
</feature>
<evidence type="ECO:0000313" key="7">
    <source>
        <dbReference type="EMBL" id="TDQ38271.1"/>
    </source>
</evidence>
<dbReference type="InterPro" id="IPR036779">
    <property type="entry name" value="LysM_dom_sf"/>
</dbReference>
<evidence type="ECO:0000313" key="8">
    <source>
        <dbReference type="Proteomes" id="UP000295632"/>
    </source>
</evidence>
<keyword evidence="8" id="KW-1185">Reference proteome</keyword>
<dbReference type="PANTHER" id="PTHR46066:SF2">
    <property type="entry name" value="CHITINASE DOMAIN-CONTAINING PROTEIN 1"/>
    <property type="match status" value="1"/>
</dbReference>
<dbReference type="SUPFAM" id="SSF51445">
    <property type="entry name" value="(Trans)glycosidases"/>
    <property type="match status" value="1"/>
</dbReference>
<dbReference type="AlphaFoldDB" id="A0A4R6TXK0"/>
<feature type="domain" description="GH18" evidence="6">
    <location>
        <begin position="213"/>
        <end position="547"/>
    </location>
</feature>
<keyword evidence="2 3" id="KW-0326">Glycosidase</keyword>
<dbReference type="PROSITE" id="PS51910">
    <property type="entry name" value="GH18_2"/>
    <property type="match status" value="1"/>
</dbReference>
<dbReference type="Gene3D" id="3.10.50.10">
    <property type="match status" value="1"/>
</dbReference>
<dbReference type="Pfam" id="PF01476">
    <property type="entry name" value="LysM"/>
    <property type="match status" value="3"/>
</dbReference>
<evidence type="ECO:0000256" key="2">
    <source>
        <dbReference type="ARBA" id="ARBA00023295"/>
    </source>
</evidence>
<feature type="domain" description="LysM" evidence="5">
    <location>
        <begin position="97"/>
        <end position="140"/>
    </location>
</feature>
<dbReference type="GO" id="GO:0008061">
    <property type="term" value="F:chitin binding"/>
    <property type="evidence" value="ECO:0007669"/>
    <property type="project" value="InterPro"/>
</dbReference>
<evidence type="ECO:0000256" key="1">
    <source>
        <dbReference type="ARBA" id="ARBA00022801"/>
    </source>
</evidence>
<evidence type="ECO:0000259" key="5">
    <source>
        <dbReference type="PROSITE" id="PS51782"/>
    </source>
</evidence>
<evidence type="ECO:0000256" key="3">
    <source>
        <dbReference type="RuleBase" id="RU000489"/>
    </source>
</evidence>
<dbReference type="Gene3D" id="2.30.30.40">
    <property type="entry name" value="SH3 Domains"/>
    <property type="match status" value="1"/>
</dbReference>
<dbReference type="Gene3D" id="3.10.350.10">
    <property type="entry name" value="LysM domain"/>
    <property type="match status" value="3"/>
</dbReference>
<organism evidence="7 8">
    <name type="scientific">Aureibacillus halotolerans</name>
    <dbReference type="NCBI Taxonomy" id="1508390"/>
    <lineage>
        <taxon>Bacteria</taxon>
        <taxon>Bacillati</taxon>
        <taxon>Bacillota</taxon>
        <taxon>Bacilli</taxon>
        <taxon>Bacillales</taxon>
        <taxon>Bacillaceae</taxon>
        <taxon>Aureibacillus</taxon>
    </lineage>
</organism>
<dbReference type="SUPFAM" id="SSF54106">
    <property type="entry name" value="LysM domain"/>
    <property type="match status" value="3"/>
</dbReference>
<dbReference type="SMART" id="SM00257">
    <property type="entry name" value="LysM"/>
    <property type="match status" value="3"/>
</dbReference>
<dbReference type="Gene3D" id="3.20.20.80">
    <property type="entry name" value="Glycosidases"/>
    <property type="match status" value="1"/>
</dbReference>
<evidence type="ECO:0000256" key="4">
    <source>
        <dbReference type="RuleBase" id="RU004453"/>
    </source>
</evidence>
<dbReference type="GO" id="GO:0004553">
    <property type="term" value="F:hydrolase activity, hydrolyzing O-glycosyl compounds"/>
    <property type="evidence" value="ECO:0007669"/>
    <property type="project" value="InterPro"/>
</dbReference>
<dbReference type="InterPro" id="IPR001223">
    <property type="entry name" value="Glyco_hydro18_cat"/>
</dbReference>
<dbReference type="EMBL" id="SNYJ01000010">
    <property type="protein sequence ID" value="TDQ38271.1"/>
    <property type="molecule type" value="Genomic_DNA"/>
</dbReference>
<dbReference type="RefSeq" id="WP_133580852.1">
    <property type="nucleotide sequence ID" value="NZ_SNYJ01000010.1"/>
</dbReference>